<evidence type="ECO:0000256" key="1">
    <source>
        <dbReference type="SAM" id="MobiDB-lite"/>
    </source>
</evidence>
<keyword evidence="3" id="KW-1185">Reference proteome</keyword>
<sequence length="231" mass="26512">MDDLEGVIDRALGVWYCARCTWTMQESERSAHLDSKGHAQRLQHSMLSPPRTQAGSPLDSSEVKPRDTTKSQRPESGQWWWTCRDCHKLLATSKKNDHTCDRQRPTPKLHKTEKWACDECGLDMDALDRERHPRKDSHAENAAKVVLPHPNGQRHIKIKDFSRVYKNLNPIPVRFYKRAGAYKKPWRGAGSFVTAGDIEKASMQFDGEGSRRMDTQWGVFPSGGAFRNEYF</sequence>
<proteinExistence type="predicted"/>
<dbReference type="EMBL" id="KZ825817">
    <property type="protein sequence ID" value="PYH97926.1"/>
    <property type="molecule type" value="Genomic_DNA"/>
</dbReference>
<reference evidence="2 3" key="1">
    <citation type="submission" date="2018-02" db="EMBL/GenBank/DDBJ databases">
        <title>The genomes of Aspergillus section Nigri reveals drivers in fungal speciation.</title>
        <authorList>
            <consortium name="DOE Joint Genome Institute"/>
            <person name="Vesth T.C."/>
            <person name="Nybo J."/>
            <person name="Theobald S."/>
            <person name="Brandl J."/>
            <person name="Frisvad J.C."/>
            <person name="Nielsen K.F."/>
            <person name="Lyhne E.K."/>
            <person name="Kogle M.E."/>
            <person name="Kuo A."/>
            <person name="Riley R."/>
            <person name="Clum A."/>
            <person name="Nolan M."/>
            <person name="Lipzen A."/>
            <person name="Salamov A."/>
            <person name="Henrissat B."/>
            <person name="Wiebenga A."/>
            <person name="De vries R.P."/>
            <person name="Grigoriev I.V."/>
            <person name="Mortensen U.H."/>
            <person name="Andersen M.R."/>
            <person name="Baker S.E."/>
        </authorList>
    </citation>
    <scope>NUCLEOTIDE SEQUENCE [LARGE SCALE GENOMIC DNA]</scope>
    <source>
        <strain evidence="2 3">CBS 707.79</strain>
    </source>
</reference>
<evidence type="ECO:0000313" key="2">
    <source>
        <dbReference type="EMBL" id="PYH97926.1"/>
    </source>
</evidence>
<protein>
    <submittedName>
        <fullName evidence="2">Uncharacterized protein</fullName>
    </submittedName>
</protein>
<dbReference type="OrthoDB" id="4510159at2759"/>
<name>A0A319DK73_9EURO</name>
<dbReference type="AlphaFoldDB" id="A0A319DK73"/>
<dbReference type="VEuPathDB" id="FungiDB:BO71DRAFT_426647"/>
<dbReference type="Proteomes" id="UP000247810">
    <property type="component" value="Unassembled WGS sequence"/>
</dbReference>
<feature type="region of interest" description="Disordered" evidence="1">
    <location>
        <begin position="31"/>
        <end position="74"/>
    </location>
</feature>
<organism evidence="2 3">
    <name type="scientific">Aspergillus ellipticus CBS 707.79</name>
    <dbReference type="NCBI Taxonomy" id="1448320"/>
    <lineage>
        <taxon>Eukaryota</taxon>
        <taxon>Fungi</taxon>
        <taxon>Dikarya</taxon>
        <taxon>Ascomycota</taxon>
        <taxon>Pezizomycotina</taxon>
        <taxon>Eurotiomycetes</taxon>
        <taxon>Eurotiomycetidae</taxon>
        <taxon>Eurotiales</taxon>
        <taxon>Aspergillaceae</taxon>
        <taxon>Aspergillus</taxon>
        <taxon>Aspergillus subgen. Circumdati</taxon>
    </lineage>
</organism>
<accession>A0A319DK73</accession>
<gene>
    <name evidence="2" type="ORF">BO71DRAFT_426647</name>
</gene>
<evidence type="ECO:0000313" key="3">
    <source>
        <dbReference type="Proteomes" id="UP000247810"/>
    </source>
</evidence>
<feature type="compositionally biased region" description="Basic and acidic residues" evidence="1">
    <location>
        <begin position="61"/>
        <end position="73"/>
    </location>
</feature>
<feature type="compositionally biased region" description="Polar residues" evidence="1">
    <location>
        <begin position="42"/>
        <end position="59"/>
    </location>
</feature>